<proteinExistence type="predicted"/>
<evidence type="ECO:0000313" key="1">
    <source>
        <dbReference type="EMBL" id="KAA3465469.1"/>
    </source>
</evidence>
<gene>
    <name evidence="1" type="ORF">EPI10_000628</name>
</gene>
<keyword evidence="2" id="KW-1185">Reference proteome</keyword>
<reference evidence="2" key="1">
    <citation type="journal article" date="2019" name="Plant Biotechnol. J.">
        <title>Genome sequencing of the Australian wild diploid species Gossypium australe highlights disease resistance and delayed gland morphogenesis.</title>
        <authorList>
            <person name="Cai Y."/>
            <person name="Cai X."/>
            <person name="Wang Q."/>
            <person name="Wang P."/>
            <person name="Zhang Y."/>
            <person name="Cai C."/>
            <person name="Xu Y."/>
            <person name="Wang K."/>
            <person name="Zhou Z."/>
            <person name="Wang C."/>
            <person name="Geng S."/>
            <person name="Li B."/>
            <person name="Dong Q."/>
            <person name="Hou Y."/>
            <person name="Wang H."/>
            <person name="Ai P."/>
            <person name="Liu Z."/>
            <person name="Yi F."/>
            <person name="Sun M."/>
            <person name="An G."/>
            <person name="Cheng J."/>
            <person name="Zhang Y."/>
            <person name="Shi Q."/>
            <person name="Xie Y."/>
            <person name="Shi X."/>
            <person name="Chang Y."/>
            <person name="Huang F."/>
            <person name="Chen Y."/>
            <person name="Hong S."/>
            <person name="Mi L."/>
            <person name="Sun Q."/>
            <person name="Zhang L."/>
            <person name="Zhou B."/>
            <person name="Peng R."/>
            <person name="Zhang X."/>
            <person name="Liu F."/>
        </authorList>
    </citation>
    <scope>NUCLEOTIDE SEQUENCE [LARGE SCALE GENOMIC DNA]</scope>
    <source>
        <strain evidence="2">cv. PA1801</strain>
    </source>
</reference>
<evidence type="ECO:0000313" key="2">
    <source>
        <dbReference type="Proteomes" id="UP000325315"/>
    </source>
</evidence>
<dbReference type="AlphaFoldDB" id="A0A5B6V8L6"/>
<dbReference type="Proteomes" id="UP000325315">
    <property type="component" value="Unassembled WGS sequence"/>
</dbReference>
<name>A0A5B6V8L6_9ROSI</name>
<accession>A0A5B6V8L6</accession>
<protein>
    <submittedName>
        <fullName evidence="1">Vacuolar cation/proton exchanger 5-like</fullName>
    </submittedName>
</protein>
<organism evidence="1 2">
    <name type="scientific">Gossypium australe</name>
    <dbReference type="NCBI Taxonomy" id="47621"/>
    <lineage>
        <taxon>Eukaryota</taxon>
        <taxon>Viridiplantae</taxon>
        <taxon>Streptophyta</taxon>
        <taxon>Embryophyta</taxon>
        <taxon>Tracheophyta</taxon>
        <taxon>Spermatophyta</taxon>
        <taxon>Magnoliopsida</taxon>
        <taxon>eudicotyledons</taxon>
        <taxon>Gunneridae</taxon>
        <taxon>Pentapetalae</taxon>
        <taxon>rosids</taxon>
        <taxon>malvids</taxon>
        <taxon>Malvales</taxon>
        <taxon>Malvaceae</taxon>
        <taxon>Malvoideae</taxon>
        <taxon>Gossypium</taxon>
    </lineage>
</organism>
<sequence>MRNRSFMLDRNLENSRAYTTKWYLRSLPTWKASEVTIPSEQSLVSSRKDTVDTLFCSLTTTAEVFWKLKVQVGNQTDRKLKKIRSNNETEYTFERFQNYCEEARIITSSPIFTFHSRIECAKERIG</sequence>
<dbReference type="EMBL" id="SMMG02000007">
    <property type="protein sequence ID" value="KAA3465469.1"/>
    <property type="molecule type" value="Genomic_DNA"/>
</dbReference>
<dbReference type="OrthoDB" id="1727805at2759"/>
<comment type="caution">
    <text evidence="1">The sequence shown here is derived from an EMBL/GenBank/DDBJ whole genome shotgun (WGS) entry which is preliminary data.</text>
</comment>